<dbReference type="SUPFAM" id="SSF48619">
    <property type="entry name" value="Phospholipase A2, PLA2"/>
    <property type="match status" value="1"/>
</dbReference>
<keyword evidence="3" id="KW-1185">Reference proteome</keyword>
<accession>A0ABV9EKA4</accession>
<evidence type="ECO:0000313" key="2">
    <source>
        <dbReference type="EMBL" id="MFC4588699.1"/>
    </source>
</evidence>
<keyword evidence="1" id="KW-0732">Signal</keyword>
<dbReference type="InterPro" id="IPR036444">
    <property type="entry name" value="PLipase_A2_dom_sf"/>
</dbReference>
<proteinExistence type="predicted"/>
<organism evidence="2 3">
    <name type="scientific">Sphaerisporangium corydalis</name>
    <dbReference type="NCBI Taxonomy" id="1441875"/>
    <lineage>
        <taxon>Bacteria</taxon>
        <taxon>Bacillati</taxon>
        <taxon>Actinomycetota</taxon>
        <taxon>Actinomycetes</taxon>
        <taxon>Streptosporangiales</taxon>
        <taxon>Streptosporangiaceae</taxon>
        <taxon>Sphaerisporangium</taxon>
    </lineage>
</organism>
<evidence type="ECO:0000313" key="3">
    <source>
        <dbReference type="Proteomes" id="UP001595891"/>
    </source>
</evidence>
<feature type="signal peptide" evidence="1">
    <location>
        <begin position="1"/>
        <end position="29"/>
    </location>
</feature>
<name>A0ABV9EKA4_9ACTN</name>
<dbReference type="InterPro" id="IPR015141">
    <property type="entry name" value="PLipase_A2_prok/fun"/>
</dbReference>
<dbReference type="EMBL" id="JBHSFN010000013">
    <property type="protein sequence ID" value="MFC4588699.1"/>
    <property type="molecule type" value="Genomic_DNA"/>
</dbReference>
<dbReference type="Gene3D" id="1.20.90.10">
    <property type="entry name" value="Phospholipase A2 domain"/>
    <property type="match status" value="1"/>
</dbReference>
<sequence length="155" mass="17361">MRTRNAIASLSVAFAAATATLATALPAYADLSAVELQTKTDQYIFTDSIGTFLQERAAQPYATQIDWSSDGCSWAPDKPQGFDFLPSCQRHDFGYRNYKRQSRFNEDNRGQIDINFKDDMYDVCRKYSGTQAYKGVICRGIADTYYATVRNLGGT</sequence>
<dbReference type="Pfam" id="PF09056">
    <property type="entry name" value="Phospholip_A2_3"/>
    <property type="match status" value="1"/>
</dbReference>
<dbReference type="RefSeq" id="WP_262842328.1">
    <property type="nucleotide sequence ID" value="NZ_JANZYP010000010.1"/>
</dbReference>
<feature type="chain" id="PRO_5045888548" evidence="1">
    <location>
        <begin position="30"/>
        <end position="155"/>
    </location>
</feature>
<evidence type="ECO:0000256" key="1">
    <source>
        <dbReference type="SAM" id="SignalP"/>
    </source>
</evidence>
<dbReference type="Proteomes" id="UP001595891">
    <property type="component" value="Unassembled WGS sequence"/>
</dbReference>
<comment type="caution">
    <text evidence="2">The sequence shown here is derived from an EMBL/GenBank/DDBJ whole genome shotgun (WGS) entry which is preliminary data.</text>
</comment>
<protein>
    <submittedName>
        <fullName evidence="2">Phospholipase</fullName>
    </submittedName>
</protein>
<reference evidence="3" key="1">
    <citation type="journal article" date="2019" name="Int. J. Syst. Evol. Microbiol.">
        <title>The Global Catalogue of Microorganisms (GCM) 10K type strain sequencing project: providing services to taxonomists for standard genome sequencing and annotation.</title>
        <authorList>
            <consortium name="The Broad Institute Genomics Platform"/>
            <consortium name="The Broad Institute Genome Sequencing Center for Infectious Disease"/>
            <person name="Wu L."/>
            <person name="Ma J."/>
        </authorList>
    </citation>
    <scope>NUCLEOTIDE SEQUENCE [LARGE SCALE GENOMIC DNA]</scope>
    <source>
        <strain evidence="3">CCUG 49560</strain>
    </source>
</reference>
<gene>
    <name evidence="2" type="ORF">ACFO8L_21605</name>
</gene>